<accession>A0A423XLR8</accession>
<keyword evidence="3" id="KW-1185">Reference proteome</keyword>
<protein>
    <submittedName>
        <fullName evidence="2">Uncharacterized protein</fullName>
    </submittedName>
</protein>
<reference evidence="2 3" key="1">
    <citation type="submission" date="2015-09" db="EMBL/GenBank/DDBJ databases">
        <title>Host preference determinants of Valsa canker pathogens revealed by comparative genomics.</title>
        <authorList>
            <person name="Yin Z."/>
            <person name="Huang L."/>
        </authorList>
    </citation>
    <scope>NUCLEOTIDE SEQUENCE [LARGE SCALE GENOMIC DNA]</scope>
    <source>
        <strain evidence="2 3">SXYLt</strain>
    </source>
</reference>
<comment type="caution">
    <text evidence="2">The sequence shown here is derived from an EMBL/GenBank/DDBJ whole genome shotgun (WGS) entry which is preliminary data.</text>
</comment>
<gene>
    <name evidence="2" type="ORF">VPNG_00585</name>
</gene>
<proteinExistence type="predicted"/>
<organism evidence="2 3">
    <name type="scientific">Cytospora leucostoma</name>
    <dbReference type="NCBI Taxonomy" id="1230097"/>
    <lineage>
        <taxon>Eukaryota</taxon>
        <taxon>Fungi</taxon>
        <taxon>Dikarya</taxon>
        <taxon>Ascomycota</taxon>
        <taxon>Pezizomycotina</taxon>
        <taxon>Sordariomycetes</taxon>
        <taxon>Sordariomycetidae</taxon>
        <taxon>Diaporthales</taxon>
        <taxon>Cytosporaceae</taxon>
        <taxon>Cytospora</taxon>
    </lineage>
</organism>
<evidence type="ECO:0000313" key="2">
    <source>
        <dbReference type="EMBL" id="ROW17453.1"/>
    </source>
</evidence>
<feature type="region of interest" description="Disordered" evidence="1">
    <location>
        <begin position="1"/>
        <end position="26"/>
    </location>
</feature>
<dbReference type="InParanoid" id="A0A423XLR8"/>
<name>A0A423XLR8_9PEZI</name>
<dbReference type="EMBL" id="LKEB01000002">
    <property type="protein sequence ID" value="ROW17453.1"/>
    <property type="molecule type" value="Genomic_DNA"/>
</dbReference>
<dbReference type="AlphaFoldDB" id="A0A423XLR8"/>
<evidence type="ECO:0000256" key="1">
    <source>
        <dbReference type="SAM" id="MobiDB-lite"/>
    </source>
</evidence>
<evidence type="ECO:0000313" key="3">
    <source>
        <dbReference type="Proteomes" id="UP000285146"/>
    </source>
</evidence>
<dbReference type="Proteomes" id="UP000285146">
    <property type="component" value="Unassembled WGS sequence"/>
</dbReference>
<feature type="compositionally biased region" description="Basic and acidic residues" evidence="1">
    <location>
        <begin position="1"/>
        <end position="24"/>
    </location>
</feature>
<sequence length="67" mass="7732">MPRAQNRVERGEQRLYNRAEDGRATRRIPTRTIIRPEELPKLRFIDDALNEGQKISLTRPSTASVGE</sequence>